<comment type="caution">
    <text evidence="3">The sequence shown here is derived from an EMBL/GenBank/DDBJ whole genome shotgun (WGS) entry which is preliminary data.</text>
</comment>
<dbReference type="Proteomes" id="UP000660339">
    <property type="component" value="Unassembled WGS sequence"/>
</dbReference>
<feature type="chain" id="PRO_5039321581" description="Lipoprotein" evidence="2">
    <location>
        <begin position="30"/>
        <end position="133"/>
    </location>
</feature>
<name>A0A8J3L6A6_9ACTN</name>
<evidence type="ECO:0000313" key="4">
    <source>
        <dbReference type="Proteomes" id="UP000660339"/>
    </source>
</evidence>
<evidence type="ECO:0000256" key="1">
    <source>
        <dbReference type="SAM" id="MobiDB-lite"/>
    </source>
</evidence>
<dbReference type="PROSITE" id="PS51257">
    <property type="entry name" value="PROKAR_LIPOPROTEIN"/>
    <property type="match status" value="1"/>
</dbReference>
<gene>
    <name evidence="3" type="ORF">Cme02nite_06460</name>
</gene>
<proteinExistence type="predicted"/>
<feature type="signal peptide" evidence="2">
    <location>
        <begin position="1"/>
        <end position="29"/>
    </location>
</feature>
<evidence type="ECO:0000256" key="2">
    <source>
        <dbReference type="SAM" id="SignalP"/>
    </source>
</evidence>
<feature type="compositionally biased region" description="Low complexity" evidence="1">
    <location>
        <begin position="35"/>
        <end position="46"/>
    </location>
</feature>
<protein>
    <recommendedName>
        <fullName evidence="5">Lipoprotein</fullName>
    </recommendedName>
</protein>
<organism evidence="3 4">
    <name type="scientific">Catellatospora methionotrophica</name>
    <dbReference type="NCBI Taxonomy" id="121620"/>
    <lineage>
        <taxon>Bacteria</taxon>
        <taxon>Bacillati</taxon>
        <taxon>Actinomycetota</taxon>
        <taxon>Actinomycetes</taxon>
        <taxon>Micromonosporales</taxon>
        <taxon>Micromonosporaceae</taxon>
        <taxon>Catellatospora</taxon>
    </lineage>
</organism>
<reference evidence="3" key="1">
    <citation type="submission" date="2021-01" db="EMBL/GenBank/DDBJ databases">
        <title>Whole genome shotgun sequence of Catellatospora methionotrophica NBRC 14553.</title>
        <authorList>
            <person name="Komaki H."/>
            <person name="Tamura T."/>
        </authorList>
    </citation>
    <scope>NUCLEOTIDE SEQUENCE</scope>
    <source>
        <strain evidence="3">NBRC 14553</strain>
    </source>
</reference>
<keyword evidence="2" id="KW-0732">Signal</keyword>
<dbReference type="RefSeq" id="WP_166380167.1">
    <property type="nucleotide sequence ID" value="NZ_BAAATT010000033.1"/>
</dbReference>
<sequence>MKPRSRTTTLLTSTILCLVLGLTACGDEADPAPPATAGTSAAGEPTDSCGGAADRVKDHLDSAKVGSVVVNGQCTSVVITTTLGDDAGADAVQLCESAAQVAYTGDVNAVTVLAASTRELAIGIAGAKCMASA</sequence>
<dbReference type="AlphaFoldDB" id="A0A8J3L6A6"/>
<evidence type="ECO:0008006" key="5">
    <source>
        <dbReference type="Google" id="ProtNLM"/>
    </source>
</evidence>
<keyword evidence="4" id="KW-1185">Reference proteome</keyword>
<evidence type="ECO:0000313" key="3">
    <source>
        <dbReference type="EMBL" id="GIG12314.1"/>
    </source>
</evidence>
<accession>A0A8J3L6A6</accession>
<feature type="region of interest" description="Disordered" evidence="1">
    <location>
        <begin position="32"/>
        <end position="53"/>
    </location>
</feature>
<dbReference type="EMBL" id="BONJ01000001">
    <property type="protein sequence ID" value="GIG12314.1"/>
    <property type="molecule type" value="Genomic_DNA"/>
</dbReference>